<protein>
    <submittedName>
        <fullName evidence="1">Uncharacterized protein</fullName>
    </submittedName>
</protein>
<reference evidence="1 2" key="1">
    <citation type="journal article" date="2021" name="Int. J. Syst. Evol. Microbiol.">
        <title>Amazonocrinis nigriterrae gen. nov., sp. nov., Atlanticothrix silvestris gen. nov., sp. nov. and Dendronalium phyllosphericum gen. nov., sp. nov., nostocacean cyanobacteria from Brazilian environments.</title>
        <authorList>
            <person name="Alvarenga D.O."/>
            <person name="Andreote A.P.D."/>
            <person name="Branco L.H.Z."/>
            <person name="Delbaje E."/>
            <person name="Cruz R.B."/>
            <person name="Varani A.M."/>
            <person name="Fiore M.F."/>
        </authorList>
    </citation>
    <scope>NUCLEOTIDE SEQUENCE [LARGE SCALE GENOMIC DNA]</scope>
    <source>
        <strain evidence="1 2">CENA357</strain>
    </source>
</reference>
<name>A0A8J7H9R7_9CYAN</name>
<sequence length="455" mass="51791">MMLTKLSLKYDFSNKFLGEPGLTLRKQQDKTLEADVKNVLSYRAWIQAKTNNTFDHIRILGIVAAAKGAENYLPYTIPKIIQQISEIEMMADIIIGLNNGFECPAVIDRFTLRPDVQVIHLYTGEKVANNTPAKIFDNLMCEGKPYCITNIDFPPTKYRIFVVHQQEGQYSAGKIRVLGDIYGSLLIKSIDNGWIPPAILVTFDAESQFLVEHKYSFIEPDSNGLKIIINQLKNQSGIDILGVKHKFLVYQKAMLDKLEVLVPNFSEDLPPIQWFLDIVHGRFSSFMTKPGGGTFGKTDIIISLLTVIAESYPGSRCEDSHLTILAEYAGFKGDILIDVVATNRTPKVTDMTTDNPPKKAWIEQIYRWTNSVQGLKLLYGEHNIKKIVDDGLPWWLPLTKKIEIFKHIIDTNNNLFTIVKKLKFLIIAFFTYRQIKKRSIQNPDVLEGKEAKAFW</sequence>
<dbReference type="EMBL" id="JAECZB010000009">
    <property type="protein sequence ID" value="MBH8551999.1"/>
    <property type="molecule type" value="Genomic_DNA"/>
</dbReference>
<gene>
    <name evidence="1" type="ORF">I8751_06335</name>
</gene>
<keyword evidence="2" id="KW-1185">Reference proteome</keyword>
<organism evidence="1 2">
    <name type="scientific">Atlanticothrix silvestris CENA357</name>
    <dbReference type="NCBI Taxonomy" id="1725252"/>
    <lineage>
        <taxon>Bacteria</taxon>
        <taxon>Bacillati</taxon>
        <taxon>Cyanobacteriota</taxon>
        <taxon>Cyanophyceae</taxon>
        <taxon>Nostocales</taxon>
        <taxon>Nodulariaceae</taxon>
        <taxon>Atlanticothrix</taxon>
        <taxon>Atlanticothrix silvestris</taxon>
    </lineage>
</organism>
<evidence type="ECO:0000313" key="2">
    <source>
        <dbReference type="Proteomes" id="UP000599391"/>
    </source>
</evidence>
<comment type="caution">
    <text evidence="1">The sequence shown here is derived from an EMBL/GenBank/DDBJ whole genome shotgun (WGS) entry which is preliminary data.</text>
</comment>
<evidence type="ECO:0000313" key="1">
    <source>
        <dbReference type="EMBL" id="MBH8551999.1"/>
    </source>
</evidence>
<proteinExistence type="predicted"/>
<dbReference type="AlphaFoldDB" id="A0A8J7H9R7"/>
<dbReference type="Proteomes" id="UP000599391">
    <property type="component" value="Unassembled WGS sequence"/>
</dbReference>
<accession>A0A8J7H9R7</accession>